<dbReference type="Gene3D" id="2.60.120.10">
    <property type="entry name" value="Jelly Rolls"/>
    <property type="match status" value="1"/>
</dbReference>
<feature type="domain" description="Cupin type-2" evidence="2">
    <location>
        <begin position="28"/>
        <end position="95"/>
    </location>
</feature>
<dbReference type="InterPro" id="IPR013096">
    <property type="entry name" value="Cupin_2"/>
</dbReference>
<dbReference type="CDD" id="cd06122">
    <property type="entry name" value="cupin_TTHA0104"/>
    <property type="match status" value="1"/>
</dbReference>
<comment type="caution">
    <text evidence="3">The sequence shown here is derived from an EMBL/GenBank/DDBJ whole genome shotgun (WGS) entry which is preliminary data.</text>
</comment>
<keyword evidence="1" id="KW-0479">Metal-binding</keyword>
<dbReference type="AlphaFoldDB" id="A0A956LZ36"/>
<evidence type="ECO:0000313" key="3">
    <source>
        <dbReference type="EMBL" id="MCA9728239.1"/>
    </source>
</evidence>
<reference evidence="3" key="2">
    <citation type="journal article" date="2021" name="Microbiome">
        <title>Successional dynamics and alternative stable states in a saline activated sludge microbial community over 9 years.</title>
        <authorList>
            <person name="Wang Y."/>
            <person name="Ye J."/>
            <person name="Ju F."/>
            <person name="Liu L."/>
            <person name="Boyd J.A."/>
            <person name="Deng Y."/>
            <person name="Parks D.H."/>
            <person name="Jiang X."/>
            <person name="Yin X."/>
            <person name="Woodcroft B.J."/>
            <person name="Tyson G.W."/>
            <person name="Hugenholtz P."/>
            <person name="Polz M.F."/>
            <person name="Zhang T."/>
        </authorList>
    </citation>
    <scope>NUCLEOTIDE SEQUENCE</scope>
    <source>
        <strain evidence="3">HKST-UBA01</strain>
    </source>
</reference>
<dbReference type="GO" id="GO:0046872">
    <property type="term" value="F:metal ion binding"/>
    <property type="evidence" value="ECO:0007669"/>
    <property type="project" value="UniProtKB-KW"/>
</dbReference>
<name>A0A956LZ36_UNCEI</name>
<reference evidence="3" key="1">
    <citation type="submission" date="2020-04" db="EMBL/GenBank/DDBJ databases">
        <authorList>
            <person name="Zhang T."/>
        </authorList>
    </citation>
    <scope>NUCLEOTIDE SEQUENCE</scope>
    <source>
        <strain evidence="3">HKST-UBA01</strain>
    </source>
</reference>
<dbReference type="InterPro" id="IPR051610">
    <property type="entry name" value="GPI/OXD"/>
</dbReference>
<evidence type="ECO:0000256" key="1">
    <source>
        <dbReference type="ARBA" id="ARBA00022723"/>
    </source>
</evidence>
<dbReference type="SUPFAM" id="SSF51182">
    <property type="entry name" value="RmlC-like cupins"/>
    <property type="match status" value="1"/>
</dbReference>
<protein>
    <submittedName>
        <fullName evidence="3">Cupin domain-containing protein</fullName>
    </submittedName>
</protein>
<dbReference type="PANTHER" id="PTHR35848">
    <property type="entry name" value="OXALATE-BINDING PROTEIN"/>
    <property type="match status" value="1"/>
</dbReference>
<gene>
    <name evidence="3" type="ORF">KC729_11190</name>
</gene>
<dbReference type="EMBL" id="JAGQHR010000331">
    <property type="protein sequence ID" value="MCA9728239.1"/>
    <property type="molecule type" value="Genomic_DNA"/>
</dbReference>
<organism evidence="3 4">
    <name type="scientific">Eiseniibacteriota bacterium</name>
    <dbReference type="NCBI Taxonomy" id="2212470"/>
    <lineage>
        <taxon>Bacteria</taxon>
        <taxon>Candidatus Eiseniibacteriota</taxon>
    </lineage>
</organism>
<evidence type="ECO:0000313" key="4">
    <source>
        <dbReference type="Proteomes" id="UP000697710"/>
    </source>
</evidence>
<proteinExistence type="predicted"/>
<evidence type="ECO:0000259" key="2">
    <source>
        <dbReference type="Pfam" id="PF07883"/>
    </source>
</evidence>
<dbReference type="Pfam" id="PF07883">
    <property type="entry name" value="Cupin_2"/>
    <property type="match status" value="1"/>
</dbReference>
<sequence>MQSVREFAADKMKKVGVFETGHLFCDVYCLESGQSQKLHTHDDATKLYYIVEGEVHATIGTETRCLHPGDMAWADPGEPHGIENRSPGPVRVLVVMAPNPNRRS</sequence>
<dbReference type="InterPro" id="IPR014710">
    <property type="entry name" value="RmlC-like_jellyroll"/>
</dbReference>
<dbReference type="InterPro" id="IPR011051">
    <property type="entry name" value="RmlC_Cupin_sf"/>
</dbReference>
<dbReference type="Proteomes" id="UP000697710">
    <property type="component" value="Unassembled WGS sequence"/>
</dbReference>
<accession>A0A956LZ36</accession>